<protein>
    <submittedName>
        <fullName evidence="3">Uncharacterized protein</fullName>
    </submittedName>
</protein>
<gene>
    <name evidence="3" type="ORF">B0T22DRAFT_453135</name>
</gene>
<keyword evidence="2" id="KW-0812">Transmembrane</keyword>
<dbReference type="AlphaFoldDB" id="A0AAE0XJV9"/>
<feature type="transmembrane region" description="Helical" evidence="2">
    <location>
        <begin position="181"/>
        <end position="200"/>
    </location>
</feature>
<name>A0AAE0XJV9_9PEZI</name>
<reference evidence="3" key="1">
    <citation type="journal article" date="2023" name="Mol. Phylogenet. Evol.">
        <title>Genome-scale phylogeny and comparative genomics of the fungal order Sordariales.</title>
        <authorList>
            <person name="Hensen N."/>
            <person name="Bonometti L."/>
            <person name="Westerberg I."/>
            <person name="Brannstrom I.O."/>
            <person name="Guillou S."/>
            <person name="Cros-Aarteil S."/>
            <person name="Calhoun S."/>
            <person name="Haridas S."/>
            <person name="Kuo A."/>
            <person name="Mondo S."/>
            <person name="Pangilinan J."/>
            <person name="Riley R."/>
            <person name="LaButti K."/>
            <person name="Andreopoulos B."/>
            <person name="Lipzen A."/>
            <person name="Chen C."/>
            <person name="Yan M."/>
            <person name="Daum C."/>
            <person name="Ng V."/>
            <person name="Clum A."/>
            <person name="Steindorff A."/>
            <person name="Ohm R.A."/>
            <person name="Martin F."/>
            <person name="Silar P."/>
            <person name="Natvig D.O."/>
            <person name="Lalanne C."/>
            <person name="Gautier V."/>
            <person name="Ament-Velasquez S.L."/>
            <person name="Kruys A."/>
            <person name="Hutchinson M.I."/>
            <person name="Powell A.J."/>
            <person name="Barry K."/>
            <person name="Miller A.N."/>
            <person name="Grigoriev I.V."/>
            <person name="Debuchy R."/>
            <person name="Gladieux P."/>
            <person name="Hiltunen Thoren M."/>
            <person name="Johannesson H."/>
        </authorList>
    </citation>
    <scope>NUCLEOTIDE SEQUENCE</scope>
    <source>
        <strain evidence="3">CBS 314.62</strain>
    </source>
</reference>
<organism evidence="3 4">
    <name type="scientific">Podospora appendiculata</name>
    <dbReference type="NCBI Taxonomy" id="314037"/>
    <lineage>
        <taxon>Eukaryota</taxon>
        <taxon>Fungi</taxon>
        <taxon>Dikarya</taxon>
        <taxon>Ascomycota</taxon>
        <taxon>Pezizomycotina</taxon>
        <taxon>Sordariomycetes</taxon>
        <taxon>Sordariomycetidae</taxon>
        <taxon>Sordariales</taxon>
        <taxon>Podosporaceae</taxon>
        <taxon>Podospora</taxon>
    </lineage>
</organism>
<evidence type="ECO:0000256" key="1">
    <source>
        <dbReference type="SAM" id="MobiDB-lite"/>
    </source>
</evidence>
<feature type="region of interest" description="Disordered" evidence="1">
    <location>
        <begin position="143"/>
        <end position="170"/>
    </location>
</feature>
<evidence type="ECO:0000313" key="3">
    <source>
        <dbReference type="EMBL" id="KAK3694665.1"/>
    </source>
</evidence>
<dbReference type="EMBL" id="JAULSO010000001">
    <property type="protein sequence ID" value="KAK3694665.1"/>
    <property type="molecule type" value="Genomic_DNA"/>
</dbReference>
<keyword evidence="2" id="KW-0472">Membrane</keyword>
<evidence type="ECO:0000313" key="4">
    <source>
        <dbReference type="Proteomes" id="UP001270362"/>
    </source>
</evidence>
<reference evidence="3" key="2">
    <citation type="submission" date="2023-06" db="EMBL/GenBank/DDBJ databases">
        <authorList>
            <consortium name="Lawrence Berkeley National Laboratory"/>
            <person name="Haridas S."/>
            <person name="Hensen N."/>
            <person name="Bonometti L."/>
            <person name="Westerberg I."/>
            <person name="Brannstrom I.O."/>
            <person name="Guillou S."/>
            <person name="Cros-Aarteil S."/>
            <person name="Calhoun S."/>
            <person name="Kuo A."/>
            <person name="Mondo S."/>
            <person name="Pangilinan J."/>
            <person name="Riley R."/>
            <person name="Labutti K."/>
            <person name="Andreopoulos B."/>
            <person name="Lipzen A."/>
            <person name="Chen C."/>
            <person name="Yanf M."/>
            <person name="Daum C."/>
            <person name="Ng V."/>
            <person name="Clum A."/>
            <person name="Steindorff A."/>
            <person name="Ohm R."/>
            <person name="Martin F."/>
            <person name="Silar P."/>
            <person name="Natvig D."/>
            <person name="Lalanne C."/>
            <person name="Gautier V."/>
            <person name="Ament-Velasquez S.L."/>
            <person name="Kruys A."/>
            <person name="Hutchinson M.I."/>
            <person name="Powell A.J."/>
            <person name="Barry K."/>
            <person name="Miller A.N."/>
            <person name="Grigoriev I.V."/>
            <person name="Debuchy R."/>
            <person name="Gladieux P."/>
            <person name="Thoren M.H."/>
            <person name="Johannesson H."/>
        </authorList>
    </citation>
    <scope>NUCLEOTIDE SEQUENCE</scope>
    <source>
        <strain evidence="3">CBS 314.62</strain>
    </source>
</reference>
<keyword evidence="2" id="KW-1133">Transmembrane helix</keyword>
<sequence>MDYQPSGWRGVPVFVRWNLWAQNISAPVFRSSEVARLSDGGAGVSPNKHLPFSALGRGPSGSLLPGLSKVPKVPYLCLLYRIPSNTLLSTGSIPCHALLLPPCCLALSIARRRWEDEARHCHARTPALLRLLPNESRHMGSRDFGAKSGSGHAWQETTGSPVGCTRSKHAGSETIDSKKGAFGFSLVLVILLYVSVQSQLDELWHQIEAFGSAVMLALLCSSYVAVRLTNPIRWRGSPRGPGASHSE</sequence>
<evidence type="ECO:0000256" key="2">
    <source>
        <dbReference type="SAM" id="Phobius"/>
    </source>
</evidence>
<keyword evidence="4" id="KW-1185">Reference proteome</keyword>
<comment type="caution">
    <text evidence="3">The sequence shown here is derived from an EMBL/GenBank/DDBJ whole genome shotgun (WGS) entry which is preliminary data.</text>
</comment>
<feature type="transmembrane region" description="Helical" evidence="2">
    <location>
        <begin position="206"/>
        <end position="226"/>
    </location>
</feature>
<proteinExistence type="predicted"/>
<accession>A0AAE0XJV9</accession>
<dbReference type="Proteomes" id="UP001270362">
    <property type="component" value="Unassembled WGS sequence"/>
</dbReference>